<reference evidence="10 11" key="1">
    <citation type="submission" date="2016-12" db="EMBL/GenBank/DDBJ databases">
        <authorList>
            <person name="Song W.-J."/>
            <person name="Kurnit D.M."/>
        </authorList>
    </citation>
    <scope>NUCLEOTIDE SEQUENCE [LARGE SCALE GENOMIC DNA]</scope>
    <source>
        <strain evidence="10 11">175</strain>
    </source>
</reference>
<sequence length="480" mass="52874">MNKTIPALVLCGLASLPAYGMDLLEAYELGLKSDPLVLQAEAKRNAIQKNRPINLAKLLPNVSFNGDYTQNHTSTQNSFITTQQFTDVTYQVGEFTLRLSQPVFHYDYWVQLWQADNQIAQAQAQLEAAYQDLAMRVATNYFNVLYGEENLEVTAMQLHSLDVQIEQVKERLAVGFSSLVDLNAIQAKRDQVAADLIVADQKLNDAKESLREILGNIDIDLAKVPEQVALNKPQPEDIEAWRDMAMKNNMDIIAAMSGAEVAKQTIDVNSAGHLPTVDIQGTKGLYHSNRPPYGLDNDSETIGLYVNVPVFSGGGVNAKVEQARDYYAQAMAQVDQQRRATQRQVKDAYRGVFAAIGEVGALATAVKSAEVALEASQLGFQVGTQSAVDLLVQQNTYFQARRDYARARYDYLRNGLLLKQAAGTLARDDIDAVNALIHRPHAPGLLSKQPPLPGQLPTDEPSKAAARSPAGRKLEPWRVP</sequence>
<dbReference type="NCBIfam" id="TIGR01844">
    <property type="entry name" value="type_I_sec_TolC"/>
    <property type="match status" value="1"/>
</dbReference>
<evidence type="ECO:0000256" key="9">
    <source>
        <dbReference type="SAM" id="SignalP"/>
    </source>
</evidence>
<evidence type="ECO:0000256" key="1">
    <source>
        <dbReference type="ARBA" id="ARBA00004442"/>
    </source>
</evidence>
<evidence type="ECO:0000256" key="3">
    <source>
        <dbReference type="ARBA" id="ARBA00022448"/>
    </source>
</evidence>
<dbReference type="SUPFAM" id="SSF56954">
    <property type="entry name" value="Outer membrane efflux proteins (OEP)"/>
    <property type="match status" value="1"/>
</dbReference>
<feature type="chain" id="PRO_5012260931" evidence="9">
    <location>
        <begin position="21"/>
        <end position="480"/>
    </location>
</feature>
<dbReference type="GO" id="GO:0009279">
    <property type="term" value="C:cell outer membrane"/>
    <property type="evidence" value="ECO:0007669"/>
    <property type="project" value="UniProtKB-SubCell"/>
</dbReference>
<dbReference type="OrthoDB" id="9813458at2"/>
<keyword evidence="9" id="KW-0732">Signal</keyword>
<keyword evidence="6" id="KW-0472">Membrane</keyword>
<evidence type="ECO:0000256" key="5">
    <source>
        <dbReference type="ARBA" id="ARBA00022692"/>
    </source>
</evidence>
<evidence type="ECO:0000256" key="4">
    <source>
        <dbReference type="ARBA" id="ARBA00022452"/>
    </source>
</evidence>
<dbReference type="InterPro" id="IPR051906">
    <property type="entry name" value="TolC-like"/>
</dbReference>
<dbReference type="GO" id="GO:1990281">
    <property type="term" value="C:efflux pump complex"/>
    <property type="evidence" value="ECO:0007669"/>
    <property type="project" value="TreeGrafter"/>
</dbReference>
<dbReference type="Gene3D" id="1.20.1600.10">
    <property type="entry name" value="Outer membrane efflux proteins (OEP)"/>
    <property type="match status" value="1"/>
</dbReference>
<gene>
    <name evidence="10" type="ORF">SAMN02949497_2383</name>
</gene>
<dbReference type="Proteomes" id="UP000192923">
    <property type="component" value="Unassembled WGS sequence"/>
</dbReference>
<evidence type="ECO:0000313" key="10">
    <source>
        <dbReference type="EMBL" id="SMF95039.1"/>
    </source>
</evidence>
<dbReference type="RefSeq" id="WP_085212933.1">
    <property type="nucleotide sequence ID" value="NZ_FXAM01000001.1"/>
</dbReference>
<dbReference type="PANTHER" id="PTHR30026">
    <property type="entry name" value="OUTER MEMBRANE PROTEIN TOLC"/>
    <property type="match status" value="1"/>
</dbReference>
<protein>
    <submittedName>
        <fullName evidence="10">Outer membrane protein</fullName>
    </submittedName>
</protein>
<proteinExistence type="inferred from homology"/>
<dbReference type="AlphaFoldDB" id="A0A1Y6CWJ2"/>
<accession>A0A1Y6CWJ2</accession>
<evidence type="ECO:0000313" key="11">
    <source>
        <dbReference type="Proteomes" id="UP000192923"/>
    </source>
</evidence>
<comment type="subcellular location">
    <subcellularLocation>
        <location evidence="1">Cell outer membrane</location>
    </subcellularLocation>
</comment>
<dbReference type="PANTHER" id="PTHR30026:SF20">
    <property type="entry name" value="OUTER MEMBRANE PROTEIN TOLC"/>
    <property type="match status" value="1"/>
</dbReference>
<keyword evidence="3" id="KW-0813">Transport</keyword>
<dbReference type="EMBL" id="FXAM01000001">
    <property type="protein sequence ID" value="SMF95039.1"/>
    <property type="molecule type" value="Genomic_DNA"/>
</dbReference>
<evidence type="ECO:0000256" key="7">
    <source>
        <dbReference type="ARBA" id="ARBA00023237"/>
    </source>
</evidence>
<comment type="similarity">
    <text evidence="2">Belongs to the outer membrane factor (OMF) (TC 1.B.17) family.</text>
</comment>
<dbReference type="InterPro" id="IPR003423">
    <property type="entry name" value="OMP_efflux"/>
</dbReference>
<dbReference type="Pfam" id="PF02321">
    <property type="entry name" value="OEP"/>
    <property type="match status" value="2"/>
</dbReference>
<keyword evidence="5" id="KW-0812">Transmembrane</keyword>
<evidence type="ECO:0000256" key="8">
    <source>
        <dbReference type="SAM" id="MobiDB-lite"/>
    </source>
</evidence>
<keyword evidence="7" id="KW-0998">Cell outer membrane</keyword>
<feature type="signal peptide" evidence="9">
    <location>
        <begin position="1"/>
        <end position="20"/>
    </location>
</feature>
<name>A0A1Y6CWJ2_9GAMM</name>
<keyword evidence="4" id="KW-1134">Transmembrane beta strand</keyword>
<organism evidence="10 11">
    <name type="scientific">Methylomagnum ishizawai</name>
    <dbReference type="NCBI Taxonomy" id="1760988"/>
    <lineage>
        <taxon>Bacteria</taxon>
        <taxon>Pseudomonadati</taxon>
        <taxon>Pseudomonadota</taxon>
        <taxon>Gammaproteobacteria</taxon>
        <taxon>Methylococcales</taxon>
        <taxon>Methylococcaceae</taxon>
        <taxon>Methylomagnum</taxon>
    </lineage>
</organism>
<dbReference type="STRING" id="1760988.SAMN02949497_2383"/>
<evidence type="ECO:0000256" key="6">
    <source>
        <dbReference type="ARBA" id="ARBA00023136"/>
    </source>
</evidence>
<evidence type="ECO:0000256" key="2">
    <source>
        <dbReference type="ARBA" id="ARBA00007613"/>
    </source>
</evidence>
<keyword evidence="11" id="KW-1185">Reference proteome</keyword>
<dbReference type="GO" id="GO:0015288">
    <property type="term" value="F:porin activity"/>
    <property type="evidence" value="ECO:0007669"/>
    <property type="project" value="TreeGrafter"/>
</dbReference>
<dbReference type="InterPro" id="IPR010130">
    <property type="entry name" value="T1SS_OMP_TolC"/>
</dbReference>
<feature type="region of interest" description="Disordered" evidence="8">
    <location>
        <begin position="442"/>
        <end position="480"/>
    </location>
</feature>
<dbReference type="GO" id="GO:0015562">
    <property type="term" value="F:efflux transmembrane transporter activity"/>
    <property type="evidence" value="ECO:0007669"/>
    <property type="project" value="InterPro"/>
</dbReference>